<dbReference type="Gene3D" id="2.30.30.910">
    <property type="match status" value="1"/>
</dbReference>
<dbReference type="AlphaFoldDB" id="A0A2T5BRR8"/>
<comment type="function">
    <text evidence="4 5">Required for flagellar hook formation. May act as a scaffolding protein.</text>
</comment>
<dbReference type="EMBL" id="QAAA01000009">
    <property type="protein sequence ID" value="PTN01980.1"/>
    <property type="molecule type" value="Genomic_DNA"/>
</dbReference>
<dbReference type="Pfam" id="PF13860">
    <property type="entry name" value="FlgD_ig"/>
    <property type="match status" value="1"/>
</dbReference>
<dbReference type="Pfam" id="PF03963">
    <property type="entry name" value="FlgD"/>
    <property type="match status" value="1"/>
</dbReference>
<organism evidence="8 9">
    <name type="scientific">Rhodovulum imhoffii</name>
    <dbReference type="NCBI Taxonomy" id="365340"/>
    <lineage>
        <taxon>Bacteria</taxon>
        <taxon>Pseudomonadati</taxon>
        <taxon>Pseudomonadota</taxon>
        <taxon>Alphaproteobacteria</taxon>
        <taxon>Rhodobacterales</taxon>
        <taxon>Paracoccaceae</taxon>
        <taxon>Rhodovulum</taxon>
    </lineage>
</organism>
<dbReference type="OrthoDB" id="9785233at2"/>
<keyword evidence="9" id="KW-1185">Reference proteome</keyword>
<evidence type="ECO:0000256" key="2">
    <source>
        <dbReference type="ARBA" id="ARBA00016013"/>
    </source>
</evidence>
<comment type="similarity">
    <text evidence="1 5">Belongs to the FlgD family.</text>
</comment>
<evidence type="ECO:0000313" key="8">
    <source>
        <dbReference type="EMBL" id="PTN01980.1"/>
    </source>
</evidence>
<keyword evidence="8" id="KW-0282">Flagellum</keyword>
<sequence length="215" mass="22763">MEISNAAAQTAPSRKTGPANGLSSDFETFLRMLTTQMQNQNPLNPMQSSEFAVQLATFSGVEQQVRTNELLSAMADTLNGGITRYGAWIGMEALSPAAAQVSGGAVTVETLTAKGAEAAMLVITDAQGSEIRRIEIDPQGGPVTWDGTDESGLPVEEGVYGFTVESLAGKEVIGTTPALTYNRIVELRQDRGQTVVLLENGQAVFAEDVRGLRSP</sequence>
<evidence type="ECO:0000313" key="9">
    <source>
        <dbReference type="Proteomes" id="UP000243859"/>
    </source>
</evidence>
<evidence type="ECO:0000256" key="3">
    <source>
        <dbReference type="ARBA" id="ARBA00022795"/>
    </source>
</evidence>
<accession>A0A2T5BRR8</accession>
<dbReference type="RefSeq" id="WP_107892657.1">
    <property type="nucleotide sequence ID" value="NZ_NHSI01000006.1"/>
</dbReference>
<keyword evidence="3 5" id="KW-1005">Bacterial flagellum biogenesis</keyword>
<feature type="domain" description="FlgD/Vpr Ig-like" evidence="7">
    <location>
        <begin position="103"/>
        <end position="167"/>
    </location>
</feature>
<feature type="region of interest" description="Disordered" evidence="6">
    <location>
        <begin position="1"/>
        <end position="21"/>
    </location>
</feature>
<proteinExistence type="inferred from homology"/>
<comment type="caution">
    <text evidence="8">The sequence shown here is derived from an EMBL/GenBank/DDBJ whole genome shotgun (WGS) entry which is preliminary data.</text>
</comment>
<dbReference type="Proteomes" id="UP000243859">
    <property type="component" value="Unassembled WGS sequence"/>
</dbReference>
<dbReference type="GO" id="GO:0044781">
    <property type="term" value="P:bacterial-type flagellum organization"/>
    <property type="evidence" value="ECO:0007669"/>
    <property type="project" value="UniProtKB-UniRule"/>
</dbReference>
<dbReference type="InterPro" id="IPR025965">
    <property type="entry name" value="FlgD/Vpr_Ig-like"/>
</dbReference>
<keyword evidence="8" id="KW-0966">Cell projection</keyword>
<evidence type="ECO:0000256" key="6">
    <source>
        <dbReference type="SAM" id="MobiDB-lite"/>
    </source>
</evidence>
<gene>
    <name evidence="8" type="ORF">C8N32_109104</name>
</gene>
<protein>
    <recommendedName>
        <fullName evidence="2 5">Basal-body rod modification protein FlgD</fullName>
    </recommendedName>
</protein>
<evidence type="ECO:0000256" key="4">
    <source>
        <dbReference type="ARBA" id="ARBA00024746"/>
    </source>
</evidence>
<dbReference type="InterPro" id="IPR005648">
    <property type="entry name" value="FlgD"/>
</dbReference>
<keyword evidence="8" id="KW-0969">Cilium</keyword>
<evidence type="ECO:0000256" key="5">
    <source>
        <dbReference type="RuleBase" id="RU362076"/>
    </source>
</evidence>
<evidence type="ECO:0000259" key="7">
    <source>
        <dbReference type="Pfam" id="PF13860"/>
    </source>
</evidence>
<name>A0A2T5BRR8_9RHOB</name>
<feature type="compositionally biased region" description="Polar residues" evidence="6">
    <location>
        <begin position="1"/>
        <end position="13"/>
    </location>
</feature>
<dbReference type="Gene3D" id="2.60.40.4070">
    <property type="match status" value="1"/>
</dbReference>
<reference evidence="8 9" key="1">
    <citation type="submission" date="2018-04" db="EMBL/GenBank/DDBJ databases">
        <title>Genomic Encyclopedia of Archaeal and Bacterial Type Strains, Phase II (KMG-II): from individual species to whole genera.</title>
        <authorList>
            <person name="Goeker M."/>
        </authorList>
    </citation>
    <scope>NUCLEOTIDE SEQUENCE [LARGE SCALE GENOMIC DNA]</scope>
    <source>
        <strain evidence="8 9">DSM 18064</strain>
    </source>
</reference>
<evidence type="ECO:0000256" key="1">
    <source>
        <dbReference type="ARBA" id="ARBA00010577"/>
    </source>
</evidence>